<feature type="compositionally biased region" description="Basic and acidic residues" evidence="1">
    <location>
        <begin position="144"/>
        <end position="182"/>
    </location>
</feature>
<organism evidence="4 5">
    <name type="scientific">Streptomyces cuspidosporus</name>
    <dbReference type="NCBI Taxonomy" id="66882"/>
    <lineage>
        <taxon>Bacteria</taxon>
        <taxon>Bacillati</taxon>
        <taxon>Actinomycetota</taxon>
        <taxon>Actinomycetes</taxon>
        <taxon>Kitasatosporales</taxon>
        <taxon>Streptomycetaceae</taxon>
        <taxon>Streptomyces</taxon>
    </lineage>
</organism>
<sequence length="572" mass="58089">MTPWRRTARDPGPGGRGALTVAVVYGAAGALAIAAFAWTQWRGVRDPETALAFGALIALGETLAWDGPQTPRADEDETRCEGEAEGVHADEDAGHGEAKRAGTGEGYTSGAGAAEGRHAGAGDPDARRAGDAAGVHADAGVGGREGRGAGEDDPRHAGAEGRHAGAGDLDAGRMGHAEDVHSDAGAGGREGGGVGEAHEGPYEPGGRACEPAPVAAAGALGYAVVLRVGGEPATHGVLQAVAVVAAASLMVLVPRAVSGRPVGPDRAARRVLIVALAALCCQPLRSVGVGDGPFLVAYLLLACASAALADAALASALTRAREKPGEEPGEEPRAATAMEVAVRVAVCVTAAATGPAVAVAGAWALPVVCAPLLLVQLSFRRCAGLRAACRQTVASLARTTEIAGHTPVGHARQVARLSRAVGRELRLPGPSLTVLEYAGLMHDLGQLSLVDPVPAGATEPLPEAERRRIARLGGAVVRRTGVPEEVAEAVERQADPYREQPLPARIVRAVNAYVELVGGSSAGSGGSPQEDRAATAPRALARLRRSTSRDFDPAVVEALARVVSRPVRGRPR</sequence>
<name>A0ABN3GJV3_9ACTN</name>
<accession>A0ABN3GJV3</accession>
<feature type="compositionally biased region" description="Basic and acidic residues" evidence="1">
    <location>
        <begin position="115"/>
        <end position="130"/>
    </location>
</feature>
<dbReference type="InterPro" id="IPR052020">
    <property type="entry name" value="Cyclic_di-GMP/3'3'-cGAMP_PDE"/>
</dbReference>
<reference evidence="4 5" key="1">
    <citation type="journal article" date="2019" name="Int. J. Syst. Evol. Microbiol.">
        <title>The Global Catalogue of Microorganisms (GCM) 10K type strain sequencing project: providing services to taxonomists for standard genome sequencing and annotation.</title>
        <authorList>
            <consortium name="The Broad Institute Genomics Platform"/>
            <consortium name="The Broad Institute Genome Sequencing Center for Infectious Disease"/>
            <person name="Wu L."/>
            <person name="Ma J."/>
        </authorList>
    </citation>
    <scope>NUCLEOTIDE SEQUENCE [LARGE SCALE GENOMIC DNA]</scope>
    <source>
        <strain evidence="4 5">JCM 4316</strain>
    </source>
</reference>
<evidence type="ECO:0000256" key="2">
    <source>
        <dbReference type="SAM" id="Phobius"/>
    </source>
</evidence>
<dbReference type="Proteomes" id="UP001500253">
    <property type="component" value="Unassembled WGS sequence"/>
</dbReference>
<feature type="transmembrane region" description="Helical" evidence="2">
    <location>
        <begin position="21"/>
        <end position="41"/>
    </location>
</feature>
<protein>
    <recommendedName>
        <fullName evidence="3">HD domain-containing protein</fullName>
    </recommendedName>
</protein>
<keyword evidence="2" id="KW-0472">Membrane</keyword>
<dbReference type="RefSeq" id="WP_346176450.1">
    <property type="nucleotide sequence ID" value="NZ_BAAASD010000021.1"/>
</dbReference>
<keyword evidence="2" id="KW-1133">Transmembrane helix</keyword>
<dbReference type="Gene3D" id="1.10.3210.10">
    <property type="entry name" value="Hypothetical protein af1432"/>
    <property type="match status" value="1"/>
</dbReference>
<dbReference type="Pfam" id="PF01966">
    <property type="entry name" value="HD"/>
    <property type="match status" value="1"/>
</dbReference>
<feature type="compositionally biased region" description="Basic and acidic residues" evidence="1">
    <location>
        <begin position="79"/>
        <end position="102"/>
    </location>
</feature>
<evidence type="ECO:0000313" key="5">
    <source>
        <dbReference type="Proteomes" id="UP001500253"/>
    </source>
</evidence>
<comment type="caution">
    <text evidence="4">The sequence shown here is derived from an EMBL/GenBank/DDBJ whole genome shotgun (WGS) entry which is preliminary data.</text>
</comment>
<dbReference type="InterPro" id="IPR003607">
    <property type="entry name" value="HD/PDEase_dom"/>
</dbReference>
<feature type="region of interest" description="Disordered" evidence="1">
    <location>
        <begin position="65"/>
        <end position="204"/>
    </location>
</feature>
<dbReference type="PANTHER" id="PTHR45228:SF4">
    <property type="entry name" value="LIPOPROTEIN"/>
    <property type="match status" value="1"/>
</dbReference>
<evidence type="ECO:0000313" key="4">
    <source>
        <dbReference type="EMBL" id="GAA2353487.1"/>
    </source>
</evidence>
<dbReference type="PANTHER" id="PTHR45228">
    <property type="entry name" value="CYCLIC DI-GMP PHOSPHODIESTERASE TM_0186-RELATED"/>
    <property type="match status" value="1"/>
</dbReference>
<gene>
    <name evidence="4" type="ORF">GCM10010246_47930</name>
</gene>
<keyword evidence="2" id="KW-0812">Transmembrane</keyword>
<feature type="region of interest" description="Disordered" evidence="1">
    <location>
        <begin position="519"/>
        <end position="549"/>
    </location>
</feature>
<keyword evidence="5" id="KW-1185">Reference proteome</keyword>
<dbReference type="EMBL" id="BAAASD010000021">
    <property type="protein sequence ID" value="GAA2353487.1"/>
    <property type="molecule type" value="Genomic_DNA"/>
</dbReference>
<dbReference type="InterPro" id="IPR006674">
    <property type="entry name" value="HD_domain"/>
</dbReference>
<evidence type="ECO:0000256" key="1">
    <source>
        <dbReference type="SAM" id="MobiDB-lite"/>
    </source>
</evidence>
<dbReference type="CDD" id="cd00077">
    <property type="entry name" value="HDc"/>
    <property type="match status" value="1"/>
</dbReference>
<proteinExistence type="predicted"/>
<evidence type="ECO:0000259" key="3">
    <source>
        <dbReference type="Pfam" id="PF01966"/>
    </source>
</evidence>
<feature type="domain" description="HD" evidence="3">
    <location>
        <begin position="409"/>
        <end position="509"/>
    </location>
</feature>
<feature type="compositionally biased region" description="Gly residues" evidence="1">
    <location>
        <begin position="185"/>
        <end position="195"/>
    </location>
</feature>
<dbReference type="SUPFAM" id="SSF109604">
    <property type="entry name" value="HD-domain/PDEase-like"/>
    <property type="match status" value="1"/>
</dbReference>